<evidence type="ECO:0000256" key="1">
    <source>
        <dbReference type="SAM" id="MobiDB-lite"/>
    </source>
</evidence>
<evidence type="ECO:0000313" key="3">
    <source>
        <dbReference type="Proteomes" id="UP000031202"/>
    </source>
</evidence>
<comment type="caution">
    <text evidence="2">The sequence shown here is derived from an EMBL/GenBank/DDBJ whole genome shotgun (WGS) entry which is preliminary data.</text>
</comment>
<accession>A0A0B4CFD3</accession>
<reference evidence="2 3" key="1">
    <citation type="submission" date="2014-12" db="EMBL/GenBank/DDBJ databases">
        <title>Genome sequencing of Microbacterium hominis TPW29.</title>
        <authorList>
            <person name="Tan P.W."/>
            <person name="Chan K.-G."/>
        </authorList>
    </citation>
    <scope>NUCLEOTIDE SEQUENCE [LARGE SCALE GENOMIC DNA]</scope>
    <source>
        <strain evidence="2 3">TPW29</strain>
    </source>
</reference>
<evidence type="ECO:0000313" key="2">
    <source>
        <dbReference type="EMBL" id="KIC59954.1"/>
    </source>
</evidence>
<sequence>MAMTIDDLIFHGYSLWALERSEVGTILDARRVPIHRWNFDSHSPTGIAVDNVHVTDPASVIFFTGPDEGLLKTGAQTIRGAIAMEVAWVGRVQNPVPMTVLHEVNAGQGSRITATEAQQYVQTWQEARTSPNGAVGFLPATLQMETYGELQADLFENGRNQIRLDIANFLNLPASILDGSANSASLTYETREGERQELVEWLEYWLAPIESRLSAPDITPRGQYIRFDRTNLIAVPNQDHGPVGADAGATQEVTPNES</sequence>
<dbReference type="AlphaFoldDB" id="A0A0B4CFD3"/>
<feature type="region of interest" description="Disordered" evidence="1">
    <location>
        <begin position="236"/>
        <end position="258"/>
    </location>
</feature>
<dbReference type="Proteomes" id="UP000031202">
    <property type="component" value="Unassembled WGS sequence"/>
</dbReference>
<dbReference type="Gene3D" id="3.30.1120.70">
    <property type="match status" value="1"/>
</dbReference>
<protein>
    <recommendedName>
        <fullName evidence="4">Phage portal protein</fullName>
    </recommendedName>
</protein>
<proteinExistence type="predicted"/>
<evidence type="ECO:0008006" key="4">
    <source>
        <dbReference type="Google" id="ProtNLM"/>
    </source>
</evidence>
<gene>
    <name evidence="2" type="ORF">RM52_00595</name>
</gene>
<name>A0A0B4CFD3_9MICO</name>
<organism evidence="2 3">
    <name type="scientific">Microbacterium hominis</name>
    <dbReference type="NCBI Taxonomy" id="162426"/>
    <lineage>
        <taxon>Bacteria</taxon>
        <taxon>Bacillati</taxon>
        <taxon>Actinomycetota</taxon>
        <taxon>Actinomycetes</taxon>
        <taxon>Micrococcales</taxon>
        <taxon>Microbacteriaceae</taxon>
        <taxon>Microbacterium</taxon>
    </lineage>
</organism>
<dbReference type="Gene3D" id="3.40.140.120">
    <property type="match status" value="1"/>
</dbReference>
<dbReference type="EMBL" id="JWSZ01000001">
    <property type="protein sequence ID" value="KIC59954.1"/>
    <property type="molecule type" value="Genomic_DNA"/>
</dbReference>